<keyword evidence="2 3" id="KW-0732">Signal</keyword>
<dbReference type="Gene3D" id="3.40.190.10">
    <property type="entry name" value="Periplasmic binding protein-like II"/>
    <property type="match status" value="2"/>
</dbReference>
<dbReference type="PANTHER" id="PTHR35936">
    <property type="entry name" value="MEMBRANE-BOUND LYTIC MUREIN TRANSGLYCOSYLASE F"/>
    <property type="match status" value="1"/>
</dbReference>
<dbReference type="HOGENOM" id="CLU_064076_3_0_6"/>
<evidence type="ECO:0000256" key="3">
    <source>
        <dbReference type="SAM" id="SignalP"/>
    </source>
</evidence>
<dbReference type="SUPFAM" id="SSF53850">
    <property type="entry name" value="Periplasmic binding protein-like II"/>
    <property type="match status" value="1"/>
</dbReference>
<comment type="similarity">
    <text evidence="1">Belongs to the bacterial solute-binding protein 3 family.</text>
</comment>
<dbReference type="PANTHER" id="PTHR35936:SF25">
    <property type="entry name" value="ABC TRANSPORTER SUBSTRATE-BINDING PROTEIN"/>
    <property type="match status" value="1"/>
</dbReference>
<dbReference type="eggNOG" id="COG0834">
    <property type="taxonomic scope" value="Bacteria"/>
</dbReference>
<proteinExistence type="inferred from homology"/>
<evidence type="ECO:0000256" key="1">
    <source>
        <dbReference type="ARBA" id="ARBA00010333"/>
    </source>
</evidence>
<dbReference type="Pfam" id="PF00497">
    <property type="entry name" value="SBP_bac_3"/>
    <property type="match status" value="1"/>
</dbReference>
<sequence length="261" mass="30728">MNTFLWRFLFLGWALSLLGSAHAADAKRVVRLTNGEWPPYVSQDLKYDGVVSLIVKEAFASEGYEVKFTFMPWKRALQSAQDGEWDGSILWAYREERTQYFIYSDPISSTQYVFFHLRNTDFDWKDFSDLKKYRFGLTLGYNYNERFMEMVRNEELPHDYASDIVSSFKMMFKHRVDVVPEDVEVGYFILSSEFAPGVDRMVTSHLKPLSEEKHYLLMSRRIPDANELIEAFNRGLKKMRASGRLESLFEKSRMGDFIQKK</sequence>
<dbReference type="STRING" id="349521.HCH_00708"/>
<dbReference type="RefSeq" id="WP_011394683.1">
    <property type="nucleotide sequence ID" value="NC_007645.1"/>
</dbReference>
<dbReference type="InterPro" id="IPR001638">
    <property type="entry name" value="Solute-binding_3/MltF_N"/>
</dbReference>
<feature type="signal peptide" evidence="3">
    <location>
        <begin position="1"/>
        <end position="23"/>
    </location>
</feature>
<dbReference type="Proteomes" id="UP000000238">
    <property type="component" value="Chromosome"/>
</dbReference>
<reference evidence="5 6" key="1">
    <citation type="journal article" date="2005" name="Nucleic Acids Res.">
        <title>Genomic blueprint of Hahella chejuensis, a marine microbe producing an algicidal agent.</title>
        <authorList>
            <person name="Jeong H."/>
            <person name="Yim J.H."/>
            <person name="Lee C."/>
            <person name="Choi S.-H."/>
            <person name="Park Y.K."/>
            <person name="Yoon S.H."/>
            <person name="Hur C.-G."/>
            <person name="Kang H.-Y."/>
            <person name="Kim D."/>
            <person name="Lee H.H."/>
            <person name="Park K.H."/>
            <person name="Park S.-H."/>
            <person name="Park H.-S."/>
            <person name="Lee H.K."/>
            <person name="Oh T.K."/>
            <person name="Kim J.F."/>
        </authorList>
    </citation>
    <scope>NUCLEOTIDE SEQUENCE [LARGE SCALE GENOMIC DNA]</scope>
    <source>
        <strain evidence="5 6">KCTC 2396</strain>
    </source>
</reference>
<evidence type="ECO:0000256" key="2">
    <source>
        <dbReference type="ARBA" id="ARBA00022729"/>
    </source>
</evidence>
<accession>Q2SP18</accession>
<dbReference type="KEGG" id="hch:HCH_00708"/>
<dbReference type="AlphaFoldDB" id="Q2SP18"/>
<dbReference type="OrthoDB" id="5296159at2"/>
<gene>
    <name evidence="5" type="ordered locus">HCH_00708</name>
</gene>
<feature type="chain" id="PRO_5004215249" evidence="3">
    <location>
        <begin position="24"/>
        <end position="261"/>
    </location>
</feature>
<evidence type="ECO:0000313" key="6">
    <source>
        <dbReference type="Proteomes" id="UP000000238"/>
    </source>
</evidence>
<feature type="domain" description="Solute-binding protein family 3/N-terminal" evidence="4">
    <location>
        <begin position="33"/>
        <end position="251"/>
    </location>
</feature>
<evidence type="ECO:0000259" key="4">
    <source>
        <dbReference type="Pfam" id="PF00497"/>
    </source>
</evidence>
<name>Q2SP18_HAHCH</name>
<protein>
    <submittedName>
        <fullName evidence="5">ABC-type amino acid transport/signal transduction systems, periplasmic component/domain</fullName>
    </submittedName>
</protein>
<evidence type="ECO:0000313" key="5">
    <source>
        <dbReference type="EMBL" id="ABC27606.1"/>
    </source>
</evidence>
<keyword evidence="6" id="KW-1185">Reference proteome</keyword>
<organism evidence="5 6">
    <name type="scientific">Hahella chejuensis (strain KCTC 2396)</name>
    <dbReference type="NCBI Taxonomy" id="349521"/>
    <lineage>
        <taxon>Bacteria</taxon>
        <taxon>Pseudomonadati</taxon>
        <taxon>Pseudomonadota</taxon>
        <taxon>Gammaproteobacteria</taxon>
        <taxon>Oceanospirillales</taxon>
        <taxon>Hahellaceae</taxon>
        <taxon>Hahella</taxon>
    </lineage>
</organism>
<dbReference type="EMBL" id="CP000155">
    <property type="protein sequence ID" value="ABC27606.1"/>
    <property type="molecule type" value="Genomic_DNA"/>
</dbReference>